<feature type="compositionally biased region" description="Acidic residues" evidence="2">
    <location>
        <begin position="40"/>
        <end position="51"/>
    </location>
</feature>
<dbReference type="EMBL" id="VJMH01005543">
    <property type="protein sequence ID" value="KAF0694651.1"/>
    <property type="molecule type" value="Genomic_DNA"/>
</dbReference>
<protein>
    <submittedName>
        <fullName evidence="4">Aste57867_14490 protein</fullName>
    </submittedName>
</protein>
<organism evidence="4 5">
    <name type="scientific">Aphanomyces stellatus</name>
    <dbReference type="NCBI Taxonomy" id="120398"/>
    <lineage>
        <taxon>Eukaryota</taxon>
        <taxon>Sar</taxon>
        <taxon>Stramenopiles</taxon>
        <taxon>Oomycota</taxon>
        <taxon>Saprolegniomycetes</taxon>
        <taxon>Saprolegniales</taxon>
        <taxon>Verrucalvaceae</taxon>
        <taxon>Aphanomyces</taxon>
    </lineage>
</organism>
<gene>
    <name evidence="4" type="primary">Aste57867_14490</name>
    <name evidence="3" type="ORF">As57867_014436</name>
    <name evidence="4" type="ORF">ASTE57867_14490</name>
</gene>
<feature type="coiled-coil region" evidence="1">
    <location>
        <begin position="307"/>
        <end position="341"/>
    </location>
</feature>
<feature type="region of interest" description="Disordered" evidence="2">
    <location>
        <begin position="470"/>
        <end position="507"/>
    </location>
</feature>
<dbReference type="OrthoDB" id="10258312at2759"/>
<dbReference type="PANTHER" id="PTHR31935">
    <property type="entry name" value="COILED-COIL DOMAIN-CONTAINING PROTEIN 13"/>
    <property type="match status" value="1"/>
</dbReference>
<evidence type="ECO:0000313" key="3">
    <source>
        <dbReference type="EMBL" id="KAF0694651.1"/>
    </source>
</evidence>
<keyword evidence="5" id="KW-1185">Reference proteome</keyword>
<feature type="compositionally biased region" description="Basic and acidic residues" evidence="2">
    <location>
        <begin position="25"/>
        <end position="39"/>
    </location>
</feature>
<dbReference type="InterPro" id="IPR038929">
    <property type="entry name" value="CCDC13"/>
</dbReference>
<dbReference type="Proteomes" id="UP000332933">
    <property type="component" value="Unassembled WGS sequence"/>
</dbReference>
<feature type="compositionally biased region" description="Basic and acidic residues" evidence="2">
    <location>
        <begin position="489"/>
        <end position="500"/>
    </location>
</feature>
<evidence type="ECO:0000313" key="5">
    <source>
        <dbReference type="Proteomes" id="UP000332933"/>
    </source>
</evidence>
<dbReference type="AlphaFoldDB" id="A0A485L2G9"/>
<name>A0A485L2G9_9STRA</name>
<feature type="compositionally biased region" description="Pro residues" evidence="2">
    <location>
        <begin position="479"/>
        <end position="488"/>
    </location>
</feature>
<evidence type="ECO:0000313" key="4">
    <source>
        <dbReference type="EMBL" id="VFT91312.1"/>
    </source>
</evidence>
<dbReference type="PANTHER" id="PTHR31935:SF1">
    <property type="entry name" value="COILED-COIL DOMAIN-CONTAINING PROTEIN 13"/>
    <property type="match status" value="1"/>
</dbReference>
<dbReference type="EMBL" id="CAADRA010005564">
    <property type="protein sequence ID" value="VFT91312.1"/>
    <property type="molecule type" value="Genomic_DNA"/>
</dbReference>
<keyword evidence="1" id="KW-0175">Coiled coil</keyword>
<evidence type="ECO:0000256" key="1">
    <source>
        <dbReference type="SAM" id="Coils"/>
    </source>
</evidence>
<reference evidence="3" key="2">
    <citation type="submission" date="2019-06" db="EMBL/GenBank/DDBJ databases">
        <title>Genomics analysis of Aphanomyces spp. identifies a new class of oomycete effector associated with host adaptation.</title>
        <authorList>
            <person name="Gaulin E."/>
        </authorList>
    </citation>
    <scope>NUCLEOTIDE SEQUENCE</scope>
    <source>
        <strain evidence="3">CBS 578.67</strain>
    </source>
</reference>
<sequence length="578" mass="64160">MGRSTRMIWSQMPLTMPECDDESSESDHEPDFGGHGGRDDDGDDDGDDDDENQRPSTATDAVAFKWDGVGDIQALKLKNSELVTTIQEYKHQVNELHVLLDAIEPIPGLDVNTLKDVMVGGDLVDHDIRDVKIVHMAKKLRQLKVALNNQTTRGAGAAHKIAELEMALHEASENVLKGQRQIQKLQLLGGAPEPKAEKEGNNPNVVPVKKFDELKQKLEALAIELKKTQRALQKEVGDDVALADILESSESGKRGRAQQIVMLKAKVKKLEKEVAASAPPSDHLDMRVDAKAEQELLALKHDKQKQLDQVTADMESFKDATEKLSRKYDAQKARLQVLEKEAGKNKTRVSVLLEKSKNDDALIDALHREMDDLRTKSTKALRARTADSSMPPKATANDEIESLRALCADQKRQLAHHEATIESFRRDLHVAEKSQLKSFGKTESPQQANYHALAIEKERLTELVKSLTQQLTEAKKASPGPPVLPPPKPESRSRLPRLNDHAPTPPPAALAAEIERLRRAVEAKDEEIATWKEAYEQASSGRMSAQNSRLVADLEAENERLRDHVNSLLPKQRASNGS</sequence>
<evidence type="ECO:0000256" key="2">
    <source>
        <dbReference type="SAM" id="MobiDB-lite"/>
    </source>
</evidence>
<feature type="region of interest" description="Disordered" evidence="2">
    <location>
        <begin position="1"/>
        <end position="60"/>
    </location>
</feature>
<proteinExistence type="predicted"/>
<accession>A0A485L2G9</accession>
<feature type="coiled-coil region" evidence="1">
    <location>
        <begin position="208"/>
        <end position="235"/>
    </location>
</feature>
<reference evidence="4 5" key="1">
    <citation type="submission" date="2019-03" db="EMBL/GenBank/DDBJ databases">
        <authorList>
            <person name="Gaulin E."/>
            <person name="Dumas B."/>
        </authorList>
    </citation>
    <scope>NUCLEOTIDE SEQUENCE [LARGE SCALE GENOMIC DNA]</scope>
    <source>
        <strain evidence="4">CBS 568.67</strain>
    </source>
</reference>